<gene>
    <name evidence="2" type="ORF">CLV42_1172</name>
</gene>
<protein>
    <recommendedName>
        <fullName evidence="4">Short chain amide porin</fullName>
    </recommendedName>
</protein>
<evidence type="ECO:0000313" key="3">
    <source>
        <dbReference type="Proteomes" id="UP000240978"/>
    </source>
</evidence>
<dbReference type="RefSeq" id="WP_106605247.1">
    <property type="nucleotide sequence ID" value="NZ_PYGK01000017.1"/>
</dbReference>
<feature type="signal peptide" evidence="1">
    <location>
        <begin position="1"/>
        <end position="25"/>
    </location>
</feature>
<comment type="caution">
    <text evidence="2">The sequence shown here is derived from an EMBL/GenBank/DDBJ whole genome shotgun (WGS) entry which is preliminary data.</text>
</comment>
<evidence type="ECO:0008006" key="4">
    <source>
        <dbReference type="Google" id="ProtNLM"/>
    </source>
</evidence>
<dbReference type="AlphaFoldDB" id="A0A2P8FPJ3"/>
<feature type="chain" id="PRO_5015145361" description="Short chain amide porin" evidence="1">
    <location>
        <begin position="26"/>
        <end position="442"/>
    </location>
</feature>
<organism evidence="2 3">
    <name type="scientific">Chitinophaga ginsengisoli</name>
    <dbReference type="NCBI Taxonomy" id="363837"/>
    <lineage>
        <taxon>Bacteria</taxon>
        <taxon>Pseudomonadati</taxon>
        <taxon>Bacteroidota</taxon>
        <taxon>Chitinophagia</taxon>
        <taxon>Chitinophagales</taxon>
        <taxon>Chitinophagaceae</taxon>
        <taxon>Chitinophaga</taxon>
    </lineage>
</organism>
<reference evidence="2 3" key="1">
    <citation type="submission" date="2018-03" db="EMBL/GenBank/DDBJ databases">
        <title>Genomic Encyclopedia of Archaeal and Bacterial Type Strains, Phase II (KMG-II): from individual species to whole genera.</title>
        <authorList>
            <person name="Goeker M."/>
        </authorList>
    </citation>
    <scope>NUCLEOTIDE SEQUENCE [LARGE SCALE GENOMIC DNA]</scope>
    <source>
        <strain evidence="2 3">DSM 18107</strain>
    </source>
</reference>
<dbReference type="Proteomes" id="UP000240978">
    <property type="component" value="Unassembled WGS sequence"/>
</dbReference>
<keyword evidence="1" id="KW-0732">Signal</keyword>
<evidence type="ECO:0000313" key="2">
    <source>
        <dbReference type="EMBL" id="PSL23648.1"/>
    </source>
</evidence>
<name>A0A2P8FPJ3_9BACT</name>
<evidence type="ECO:0000256" key="1">
    <source>
        <dbReference type="SAM" id="SignalP"/>
    </source>
</evidence>
<proteinExistence type="predicted"/>
<sequence>MYINKFMKVAAAVLLIGGGTMSAYSQGFKDGKIWLNEDGSNYFKFTLVSQIWLRNTDMNPGTTINGYAKDNYTDIGVRRARFQAFGQIADRVFIYSQIGMNNFNYSSDRKAGFFIHDIMGEYEVVKKHLSLGGGLSAWNGLTRFSAPSVGTILGVDAPLFEQSTNDVTDQFLRKLSIYAKGKLGKLDYRVVMSSPMAVQKSNGYVPTVGTYATFSAKPAKMQWHGYFQWQFLDQEANTTAYTTGTYLGAKKVFNIGAGFQFQPDAMWRAGNNGDTVESNMQHFAIDAYYDAPINAQTGTALSAYASYINFNWGRGYIRNQATMNPANGSNKPEILNGSGNGYPSFGTGNLLYGQVGYKFKNNLIGKTTLMPYASLQYAHYDRLKDNMAFWDGGINWLLKGHTSKLTFAYQSRPIYQVDAATQEAFKTDRKGSFILQYQVFLN</sequence>
<accession>A0A2P8FPJ3</accession>
<dbReference type="EMBL" id="PYGK01000017">
    <property type="protein sequence ID" value="PSL23648.1"/>
    <property type="molecule type" value="Genomic_DNA"/>
</dbReference>
<keyword evidence="3" id="KW-1185">Reference proteome</keyword>
<dbReference type="OrthoDB" id="9771991at2"/>